<dbReference type="RefSeq" id="WP_320427012.1">
    <property type="nucleotide sequence ID" value="NZ_JAXCLA010000013.1"/>
</dbReference>
<protein>
    <submittedName>
        <fullName evidence="1">Uncharacterized protein</fullName>
    </submittedName>
</protein>
<dbReference type="EMBL" id="JAXCLA010000013">
    <property type="protein sequence ID" value="MDY0749045.1"/>
    <property type="molecule type" value="Genomic_DNA"/>
</dbReference>
<dbReference type="Proteomes" id="UP001285263">
    <property type="component" value="Unassembled WGS sequence"/>
</dbReference>
<organism evidence="1 2">
    <name type="scientific">Roseateles agri</name>
    <dbReference type="NCBI Taxonomy" id="3098619"/>
    <lineage>
        <taxon>Bacteria</taxon>
        <taxon>Pseudomonadati</taxon>
        <taxon>Pseudomonadota</taxon>
        <taxon>Betaproteobacteria</taxon>
        <taxon>Burkholderiales</taxon>
        <taxon>Sphaerotilaceae</taxon>
        <taxon>Roseateles</taxon>
    </lineage>
</organism>
<comment type="caution">
    <text evidence="1">The sequence shown here is derived from an EMBL/GenBank/DDBJ whole genome shotgun (WGS) entry which is preliminary data.</text>
</comment>
<proteinExistence type="predicted"/>
<gene>
    <name evidence="1" type="ORF">SNE35_31400</name>
</gene>
<name>A0ABU5DRU9_9BURK</name>
<evidence type="ECO:0000313" key="1">
    <source>
        <dbReference type="EMBL" id="MDY0749045.1"/>
    </source>
</evidence>
<evidence type="ECO:0000313" key="2">
    <source>
        <dbReference type="Proteomes" id="UP001285263"/>
    </source>
</evidence>
<reference evidence="1 2" key="1">
    <citation type="submission" date="2023-11" db="EMBL/GenBank/DDBJ databases">
        <title>Paucibacter sp. nov., isolated from fresh soil in Korea.</title>
        <authorList>
            <person name="Le N.T.T."/>
        </authorList>
    </citation>
    <scope>NUCLEOTIDE SEQUENCE [LARGE SCALE GENOMIC DNA]</scope>
    <source>
        <strain evidence="1 2">R3-3</strain>
    </source>
</reference>
<accession>A0ABU5DRU9</accession>
<keyword evidence="2" id="KW-1185">Reference proteome</keyword>
<sequence length="79" mass="8625">MDRIKQVLALWPDDHSFGVPDPLQGNEWLQALTSVIENEGGARALQLIEMQLALLALHGISGRLSVTGSAQPCRIHPSR</sequence>